<dbReference type="STRING" id="3708.A0A078IR17"/>
<sequence>MASLLAKSNRFLTRPTEIPNSLCSLSFFRLISSNNEPDDFPPPSPSSPPSQSLVKSICSLVCHTYLRQTHVTLSPHRINLDLDANSLTHEQAITVVASLASEAGSMVALCFFHWSLGFEKFRHFMRLYLVTADSLIANGNLEKAHEVMRIKGCLQAR</sequence>
<dbReference type="EMBL" id="LK033037">
    <property type="protein sequence ID" value="CDY51889.1"/>
    <property type="molecule type" value="Genomic_DNA"/>
</dbReference>
<evidence type="ECO:0000313" key="2">
    <source>
        <dbReference type="Proteomes" id="UP000028999"/>
    </source>
</evidence>
<dbReference type="PaxDb" id="3708-A0A078IR17"/>
<dbReference type="Gramene" id="CDY51889">
    <property type="protein sequence ID" value="CDY51889"/>
    <property type="gene ID" value="GSBRNA2T00004466001"/>
</dbReference>
<reference evidence="1 2" key="1">
    <citation type="journal article" date="2014" name="Science">
        <title>Plant genetics. Early allopolyploid evolution in the post-Neolithic Brassica napus oilseed genome.</title>
        <authorList>
            <person name="Chalhoub B."/>
            <person name="Denoeud F."/>
            <person name="Liu S."/>
            <person name="Parkin I.A."/>
            <person name="Tang H."/>
            <person name="Wang X."/>
            <person name="Chiquet J."/>
            <person name="Belcram H."/>
            <person name="Tong C."/>
            <person name="Samans B."/>
            <person name="Correa M."/>
            <person name="Da Silva C."/>
            <person name="Just J."/>
            <person name="Falentin C."/>
            <person name="Koh C.S."/>
            <person name="Le Clainche I."/>
            <person name="Bernard M."/>
            <person name="Bento P."/>
            <person name="Noel B."/>
            <person name="Labadie K."/>
            <person name="Alberti A."/>
            <person name="Charles M."/>
            <person name="Arnaud D."/>
            <person name="Guo H."/>
            <person name="Daviaud C."/>
            <person name="Alamery S."/>
            <person name="Jabbari K."/>
            <person name="Zhao M."/>
            <person name="Edger P.P."/>
            <person name="Chelaifa H."/>
            <person name="Tack D."/>
            <person name="Lassalle G."/>
            <person name="Mestiri I."/>
            <person name="Schnel N."/>
            <person name="Le Paslier M.C."/>
            <person name="Fan G."/>
            <person name="Renault V."/>
            <person name="Bayer P.E."/>
            <person name="Golicz A.A."/>
            <person name="Manoli S."/>
            <person name="Lee T.H."/>
            <person name="Thi V.H."/>
            <person name="Chalabi S."/>
            <person name="Hu Q."/>
            <person name="Fan C."/>
            <person name="Tollenaere R."/>
            <person name="Lu Y."/>
            <person name="Battail C."/>
            <person name="Shen J."/>
            <person name="Sidebottom C.H."/>
            <person name="Wang X."/>
            <person name="Canaguier A."/>
            <person name="Chauveau A."/>
            <person name="Berard A."/>
            <person name="Deniot G."/>
            <person name="Guan M."/>
            <person name="Liu Z."/>
            <person name="Sun F."/>
            <person name="Lim Y.P."/>
            <person name="Lyons E."/>
            <person name="Town C.D."/>
            <person name="Bancroft I."/>
            <person name="Wang X."/>
            <person name="Meng J."/>
            <person name="Ma J."/>
            <person name="Pires J.C."/>
            <person name="King G.J."/>
            <person name="Brunel D."/>
            <person name="Delourme R."/>
            <person name="Renard M."/>
            <person name="Aury J.M."/>
            <person name="Adams K.L."/>
            <person name="Batley J."/>
            <person name="Snowdon R.J."/>
            <person name="Tost J."/>
            <person name="Edwards D."/>
            <person name="Zhou Y."/>
            <person name="Hua W."/>
            <person name="Sharpe A.G."/>
            <person name="Paterson A.H."/>
            <person name="Guan C."/>
            <person name="Wincker P."/>
        </authorList>
    </citation>
    <scope>NUCLEOTIDE SEQUENCE [LARGE SCALE GENOMIC DNA]</scope>
    <source>
        <strain evidence="2">cv. Darmor-bzh</strain>
    </source>
</reference>
<proteinExistence type="predicted"/>
<dbReference type="Proteomes" id="UP000028999">
    <property type="component" value="Unassembled WGS sequence"/>
</dbReference>
<keyword evidence="2" id="KW-1185">Reference proteome</keyword>
<gene>
    <name evidence="1" type="primary">BnaC01g41300D</name>
    <name evidence="1" type="ORF">GSBRNA2T00004466001</name>
</gene>
<evidence type="ECO:0000313" key="1">
    <source>
        <dbReference type="EMBL" id="CDY51889.1"/>
    </source>
</evidence>
<accession>A0A078IR17</accession>
<protein>
    <submittedName>
        <fullName evidence="1">BnaC01g41300D protein</fullName>
    </submittedName>
</protein>
<dbReference type="AlphaFoldDB" id="A0A078IR17"/>
<organism evidence="1 2">
    <name type="scientific">Brassica napus</name>
    <name type="common">Rape</name>
    <dbReference type="NCBI Taxonomy" id="3708"/>
    <lineage>
        <taxon>Eukaryota</taxon>
        <taxon>Viridiplantae</taxon>
        <taxon>Streptophyta</taxon>
        <taxon>Embryophyta</taxon>
        <taxon>Tracheophyta</taxon>
        <taxon>Spermatophyta</taxon>
        <taxon>Magnoliopsida</taxon>
        <taxon>eudicotyledons</taxon>
        <taxon>Gunneridae</taxon>
        <taxon>Pentapetalae</taxon>
        <taxon>rosids</taxon>
        <taxon>malvids</taxon>
        <taxon>Brassicales</taxon>
        <taxon>Brassicaceae</taxon>
        <taxon>Brassiceae</taxon>
        <taxon>Brassica</taxon>
    </lineage>
</organism>
<name>A0A078IR17_BRANA</name>